<reference evidence="2" key="2">
    <citation type="submission" date="2021-05" db="UniProtKB">
        <authorList>
            <consortium name="EnsemblPlants"/>
        </authorList>
    </citation>
    <scope>IDENTIFICATION</scope>
    <source>
        <strain evidence="2">subsp. malaccensis</strain>
    </source>
</reference>
<dbReference type="AlphaFoldDB" id="A0A804KBC1"/>
<gene>
    <name evidence="1" type="ORF">GSMUA_88150.1</name>
</gene>
<evidence type="ECO:0000313" key="2">
    <source>
        <dbReference type="EnsemblPlants" id="Ma08_p27370.1"/>
    </source>
</evidence>
<dbReference type="EnsemblPlants" id="Ma08_t27370.1">
    <property type="protein sequence ID" value="Ma08_p27370.1"/>
    <property type="gene ID" value="Ma08_g27370"/>
</dbReference>
<dbReference type="InParanoid" id="A0A804KBC1"/>
<protein>
    <submittedName>
        <fullName evidence="1">(wild Malaysian banana) hypothetical protein</fullName>
    </submittedName>
</protein>
<evidence type="ECO:0000313" key="3">
    <source>
        <dbReference type="Proteomes" id="UP000012960"/>
    </source>
</evidence>
<sequence>MPVTNILTSSPRFDCILQTCWPVKSSANQDGPEPSDFQLFSESMKSRLNAMNDTRIHNRYDFTTLLCL</sequence>
<dbReference type="EMBL" id="HG996472">
    <property type="protein sequence ID" value="CAG1832895.1"/>
    <property type="molecule type" value="Genomic_DNA"/>
</dbReference>
<organism evidence="2 3">
    <name type="scientific">Musa acuminata subsp. malaccensis</name>
    <name type="common">Wild banana</name>
    <name type="synonym">Musa malaccensis</name>
    <dbReference type="NCBI Taxonomy" id="214687"/>
    <lineage>
        <taxon>Eukaryota</taxon>
        <taxon>Viridiplantae</taxon>
        <taxon>Streptophyta</taxon>
        <taxon>Embryophyta</taxon>
        <taxon>Tracheophyta</taxon>
        <taxon>Spermatophyta</taxon>
        <taxon>Magnoliopsida</taxon>
        <taxon>Liliopsida</taxon>
        <taxon>Zingiberales</taxon>
        <taxon>Musaceae</taxon>
        <taxon>Musa</taxon>
    </lineage>
</organism>
<dbReference type="Gramene" id="Ma08_t27370.1">
    <property type="protein sequence ID" value="Ma08_p27370.1"/>
    <property type="gene ID" value="Ma08_g27370"/>
</dbReference>
<accession>A0A804KBC1</accession>
<keyword evidence="3" id="KW-1185">Reference proteome</keyword>
<dbReference type="Proteomes" id="UP000012960">
    <property type="component" value="Unplaced"/>
</dbReference>
<name>A0A804KBC1_MUSAM</name>
<proteinExistence type="predicted"/>
<evidence type="ECO:0000313" key="1">
    <source>
        <dbReference type="EMBL" id="CAG1832895.1"/>
    </source>
</evidence>
<reference evidence="1" key="1">
    <citation type="submission" date="2021-03" db="EMBL/GenBank/DDBJ databases">
        <authorList>
            <consortium name="Genoscope - CEA"/>
            <person name="William W."/>
        </authorList>
    </citation>
    <scope>NUCLEOTIDE SEQUENCE</scope>
    <source>
        <strain evidence="1">Doubled-haploid Pahang</strain>
    </source>
</reference>